<sequence length="72" mass="8533">MTAGRINQPYIVEAEIYRFLYSTGRRCVVDQTRIARRRRERRARGRLEDSRLRTFRNPNSAVNRTTIGATFD</sequence>
<evidence type="ECO:0000313" key="3">
    <source>
        <dbReference type="WBParaSite" id="GPLIN_000255600"/>
    </source>
</evidence>
<dbReference type="Proteomes" id="UP000050741">
    <property type="component" value="Unassembled WGS sequence"/>
</dbReference>
<name>A0A183BPM0_GLOPA</name>
<evidence type="ECO:0000313" key="1">
    <source>
        <dbReference type="Proteomes" id="UP000050741"/>
    </source>
</evidence>
<reference evidence="1" key="2">
    <citation type="submission" date="2014-05" db="EMBL/GenBank/DDBJ databases">
        <title>The genome and life-stage specific transcriptomes of Globodera pallida elucidate key aspects of plant parasitism by a cyst nematode.</title>
        <authorList>
            <person name="Cotton J.A."/>
            <person name="Lilley C.J."/>
            <person name="Jones L.M."/>
            <person name="Kikuchi T."/>
            <person name="Reid A.J."/>
            <person name="Thorpe P."/>
            <person name="Tsai I.J."/>
            <person name="Beasley H."/>
            <person name="Blok V."/>
            <person name="Cock P.J.A."/>
            <person name="Van den Akker S.E."/>
            <person name="Holroyd N."/>
            <person name="Hunt M."/>
            <person name="Mantelin S."/>
            <person name="Naghra H."/>
            <person name="Pain A."/>
            <person name="Palomares-Rius J.E."/>
            <person name="Zarowiecki M."/>
            <person name="Berriman M."/>
            <person name="Jones J.T."/>
            <person name="Urwin P.E."/>
        </authorList>
    </citation>
    <scope>NUCLEOTIDE SEQUENCE [LARGE SCALE GENOMIC DNA]</scope>
    <source>
        <strain evidence="1">Lindley</strain>
    </source>
</reference>
<dbReference type="WBParaSite" id="GPLIN_000255200">
    <property type="protein sequence ID" value="GPLIN_000255200"/>
    <property type="gene ID" value="GPLIN_000255200"/>
</dbReference>
<evidence type="ECO:0000313" key="2">
    <source>
        <dbReference type="WBParaSite" id="GPLIN_000255200"/>
    </source>
</evidence>
<dbReference type="WBParaSite" id="GPLIN_000255600">
    <property type="protein sequence ID" value="GPLIN_000255600"/>
    <property type="gene ID" value="GPLIN_000255600"/>
</dbReference>
<proteinExistence type="predicted"/>
<protein>
    <submittedName>
        <fullName evidence="2 3">Transposase</fullName>
    </submittedName>
</protein>
<reference evidence="2 3" key="3">
    <citation type="submission" date="2016-06" db="UniProtKB">
        <authorList>
            <consortium name="WormBaseParasite"/>
        </authorList>
    </citation>
    <scope>IDENTIFICATION</scope>
</reference>
<dbReference type="AlphaFoldDB" id="A0A183BPM0"/>
<keyword evidence="1" id="KW-1185">Reference proteome</keyword>
<organism evidence="1 3">
    <name type="scientific">Globodera pallida</name>
    <name type="common">Potato cyst nematode worm</name>
    <name type="synonym">Heterodera pallida</name>
    <dbReference type="NCBI Taxonomy" id="36090"/>
    <lineage>
        <taxon>Eukaryota</taxon>
        <taxon>Metazoa</taxon>
        <taxon>Ecdysozoa</taxon>
        <taxon>Nematoda</taxon>
        <taxon>Chromadorea</taxon>
        <taxon>Rhabditida</taxon>
        <taxon>Tylenchina</taxon>
        <taxon>Tylenchomorpha</taxon>
        <taxon>Tylenchoidea</taxon>
        <taxon>Heteroderidae</taxon>
        <taxon>Heteroderinae</taxon>
        <taxon>Globodera</taxon>
    </lineage>
</organism>
<accession>A0A183BPM0</accession>
<reference evidence="1" key="1">
    <citation type="submission" date="2013-12" db="EMBL/GenBank/DDBJ databases">
        <authorList>
            <person name="Aslett M."/>
        </authorList>
    </citation>
    <scope>NUCLEOTIDE SEQUENCE [LARGE SCALE GENOMIC DNA]</scope>
    <source>
        <strain evidence="1">Lindley</strain>
    </source>
</reference>